<dbReference type="AlphaFoldDB" id="A0A5B8C5P0"/>
<accession>A0A5B8C5P0</accession>
<evidence type="ECO:0000256" key="1">
    <source>
        <dbReference type="ARBA" id="ARBA00023015"/>
    </source>
</evidence>
<dbReference type="Gene3D" id="1.10.10.10">
    <property type="entry name" value="Winged helix-like DNA-binding domain superfamily/Winged helix DNA-binding domain"/>
    <property type="match status" value="1"/>
</dbReference>
<dbReference type="InterPro" id="IPR011991">
    <property type="entry name" value="ArsR-like_HTH"/>
</dbReference>
<dbReference type="PROSITE" id="PS50987">
    <property type="entry name" value="HTH_ARSR_2"/>
    <property type="match status" value="1"/>
</dbReference>
<evidence type="ECO:0000256" key="3">
    <source>
        <dbReference type="ARBA" id="ARBA00023163"/>
    </source>
</evidence>
<dbReference type="OrthoDB" id="9806976at2"/>
<reference evidence="5 6" key="1">
    <citation type="submission" date="2019-05" db="EMBL/GenBank/DDBJ databases">
        <title>Georgenia *** sp. nov., and Georgenia *** sp. nov., isolated from the intestinal contents of plateau pika (Ochotona curzoniae) in the Qinghai-Tibet plateau of China.</title>
        <authorList>
            <person name="Tian Z."/>
        </authorList>
    </citation>
    <scope>NUCLEOTIDE SEQUENCE [LARGE SCALE GENOMIC DNA]</scope>
    <source>
        <strain evidence="5 6">Z443</strain>
    </source>
</reference>
<feature type="domain" description="HTH arsR-type" evidence="4">
    <location>
        <begin position="15"/>
        <end position="115"/>
    </location>
</feature>
<dbReference type="KEGG" id="gyu:FE374_08765"/>
<dbReference type="CDD" id="cd00090">
    <property type="entry name" value="HTH_ARSR"/>
    <property type="match status" value="1"/>
</dbReference>
<evidence type="ECO:0000313" key="5">
    <source>
        <dbReference type="EMBL" id="QDC24691.1"/>
    </source>
</evidence>
<proteinExistence type="predicted"/>
<dbReference type="Pfam" id="PF12840">
    <property type="entry name" value="HTH_20"/>
    <property type="match status" value="1"/>
</dbReference>
<sequence>MVRSQVSIGTGRLRPERGLVERACELHAALGLPVRMKMIKVLGSQEAVPPSVSEVGRTLQISQPTATKHLAILHRAGFVRRQQVGSRVHYALDRETVAEYEEVMKLAFHHATTPCVNSFDCDTCPFAQTCI</sequence>
<dbReference type="GO" id="GO:0003677">
    <property type="term" value="F:DNA binding"/>
    <property type="evidence" value="ECO:0007669"/>
    <property type="project" value="UniProtKB-KW"/>
</dbReference>
<evidence type="ECO:0000313" key="6">
    <source>
        <dbReference type="Proteomes" id="UP000314616"/>
    </source>
</evidence>
<dbReference type="GO" id="GO:0003700">
    <property type="term" value="F:DNA-binding transcription factor activity"/>
    <property type="evidence" value="ECO:0007669"/>
    <property type="project" value="InterPro"/>
</dbReference>
<dbReference type="RefSeq" id="WP_139928286.1">
    <property type="nucleotide sequence ID" value="NZ_CP040915.1"/>
</dbReference>
<organism evidence="5 6">
    <name type="scientific">Georgenia yuyongxinii</name>
    <dbReference type="NCBI Taxonomy" id="2589797"/>
    <lineage>
        <taxon>Bacteria</taxon>
        <taxon>Bacillati</taxon>
        <taxon>Actinomycetota</taxon>
        <taxon>Actinomycetes</taxon>
        <taxon>Micrococcales</taxon>
        <taxon>Bogoriellaceae</taxon>
        <taxon>Georgenia</taxon>
    </lineage>
</organism>
<dbReference type="InterPro" id="IPR036388">
    <property type="entry name" value="WH-like_DNA-bd_sf"/>
</dbReference>
<gene>
    <name evidence="5" type="ORF">FE374_08765</name>
</gene>
<dbReference type="EMBL" id="CP040915">
    <property type="protein sequence ID" value="QDC24691.1"/>
    <property type="molecule type" value="Genomic_DNA"/>
</dbReference>
<dbReference type="SUPFAM" id="SSF46785">
    <property type="entry name" value="Winged helix' DNA-binding domain"/>
    <property type="match status" value="1"/>
</dbReference>
<keyword evidence="1" id="KW-0805">Transcription regulation</keyword>
<keyword evidence="2" id="KW-0238">DNA-binding</keyword>
<name>A0A5B8C5P0_9MICO</name>
<dbReference type="SMART" id="SM00418">
    <property type="entry name" value="HTH_ARSR"/>
    <property type="match status" value="1"/>
</dbReference>
<evidence type="ECO:0000256" key="2">
    <source>
        <dbReference type="ARBA" id="ARBA00023125"/>
    </source>
</evidence>
<dbReference type="PANTHER" id="PTHR33154">
    <property type="entry name" value="TRANSCRIPTIONAL REGULATOR, ARSR FAMILY"/>
    <property type="match status" value="1"/>
</dbReference>
<dbReference type="InterPro" id="IPR036390">
    <property type="entry name" value="WH_DNA-bd_sf"/>
</dbReference>
<protein>
    <submittedName>
        <fullName evidence="5">Winged helix-turn-helix transcriptional regulator</fullName>
    </submittedName>
</protein>
<dbReference type="Proteomes" id="UP000314616">
    <property type="component" value="Chromosome"/>
</dbReference>
<dbReference type="InterPro" id="IPR051081">
    <property type="entry name" value="HTH_MetalResp_TranReg"/>
</dbReference>
<dbReference type="PRINTS" id="PR00778">
    <property type="entry name" value="HTHARSR"/>
</dbReference>
<keyword evidence="3" id="KW-0804">Transcription</keyword>
<dbReference type="PANTHER" id="PTHR33154:SF33">
    <property type="entry name" value="TRANSCRIPTIONAL REPRESSOR SDPR"/>
    <property type="match status" value="1"/>
</dbReference>
<dbReference type="InterPro" id="IPR001845">
    <property type="entry name" value="HTH_ArsR_DNA-bd_dom"/>
</dbReference>
<evidence type="ECO:0000259" key="4">
    <source>
        <dbReference type="PROSITE" id="PS50987"/>
    </source>
</evidence>